<organism evidence="6 7">
    <name type="scientific">Occultella gossypii</name>
    <dbReference type="NCBI Taxonomy" id="2800820"/>
    <lineage>
        <taxon>Bacteria</taxon>
        <taxon>Bacillati</taxon>
        <taxon>Actinomycetota</taxon>
        <taxon>Actinomycetes</taxon>
        <taxon>Micrococcales</taxon>
        <taxon>Ruaniaceae</taxon>
        <taxon>Occultella</taxon>
    </lineage>
</organism>
<dbReference type="PANTHER" id="PTHR45947:SF3">
    <property type="entry name" value="SULFOQUINOVOSYL TRANSFERASE SQD2"/>
    <property type="match status" value="1"/>
</dbReference>
<name>A0ABS7S4G6_9MICO</name>
<dbReference type="InterPro" id="IPR050194">
    <property type="entry name" value="Glycosyltransferase_grp1"/>
</dbReference>
<dbReference type="Pfam" id="PF00534">
    <property type="entry name" value="Glycos_transf_1"/>
    <property type="match status" value="1"/>
</dbReference>
<dbReference type="CDD" id="cd03814">
    <property type="entry name" value="GT4-like"/>
    <property type="match status" value="1"/>
</dbReference>
<reference evidence="6 7" key="1">
    <citation type="submission" date="2021-04" db="EMBL/GenBank/DDBJ databases">
        <title>Ruania sp. nov., isolated from sandy soil of mangrove forest.</title>
        <authorList>
            <person name="Ge X."/>
            <person name="Huang R."/>
            <person name="Liu W."/>
        </authorList>
    </citation>
    <scope>NUCLEOTIDE SEQUENCE [LARGE SCALE GENOMIC DNA]</scope>
    <source>
        <strain evidence="6 7">N2-46</strain>
    </source>
</reference>
<dbReference type="Pfam" id="PF13439">
    <property type="entry name" value="Glyco_transf_4"/>
    <property type="match status" value="1"/>
</dbReference>
<dbReference type="Gene3D" id="3.40.50.2000">
    <property type="entry name" value="Glycogen Phosphorylase B"/>
    <property type="match status" value="2"/>
</dbReference>
<evidence type="ECO:0000259" key="5">
    <source>
        <dbReference type="Pfam" id="PF13439"/>
    </source>
</evidence>
<dbReference type="Proteomes" id="UP000826651">
    <property type="component" value="Unassembled WGS sequence"/>
</dbReference>
<proteinExistence type="predicted"/>
<accession>A0ABS7S4G6</accession>
<dbReference type="SUPFAM" id="SSF53756">
    <property type="entry name" value="UDP-Glycosyltransferase/glycogen phosphorylase"/>
    <property type="match status" value="1"/>
</dbReference>
<dbReference type="PANTHER" id="PTHR45947">
    <property type="entry name" value="SULFOQUINOVOSYL TRANSFERASE SQD2"/>
    <property type="match status" value="1"/>
</dbReference>
<evidence type="ECO:0000313" key="6">
    <source>
        <dbReference type="EMBL" id="MBZ2195200.1"/>
    </source>
</evidence>
<comment type="caution">
    <text evidence="6">The sequence shown here is derived from an EMBL/GenBank/DDBJ whole genome shotgun (WGS) entry which is preliminary data.</text>
</comment>
<evidence type="ECO:0000256" key="3">
    <source>
        <dbReference type="ARBA" id="ARBA00022679"/>
    </source>
</evidence>
<dbReference type="InterPro" id="IPR001296">
    <property type="entry name" value="Glyco_trans_1"/>
</dbReference>
<evidence type="ECO:0000313" key="7">
    <source>
        <dbReference type="Proteomes" id="UP000826651"/>
    </source>
</evidence>
<gene>
    <name evidence="6" type="ORF">KCQ71_03450</name>
</gene>
<keyword evidence="3" id="KW-0808">Transferase</keyword>
<sequence>MRVAVVTESFLPSVNGVTTSVLRVLDHLAARGHQAVVVCPGPAPSTYAGFQVRECAGVDFQGFRAAVPSRRLVKAVIDLAPDVLHAAAPFGIGAQALTLAKRQGIPSVAVFQTDVAGYTRRYGLSLTAPAAWRWLRRVHNTADLTLAPSSDTLADLAAAGFERTRWWGRGVDAQTYHPNRRNLAEVRALRARLAPDGQVLVGYVGRLAPEKQVERLAAAARTPGVRLVLVGDGPSRPLVERALAGTDAVLLGRLDGAALANAYAAMDVFVHAGTQETFGQTLQEAAAAGLPVVAPASGGPKDIVKHGHTGFLVRPDDDRAIADAVARLAADPGLRARMGEAGRRDVLPRSWTALGDALLGHYEDVIHARQLQPA</sequence>
<dbReference type="RefSeq" id="WP_223402879.1">
    <property type="nucleotide sequence ID" value="NZ_JAGSHT010000003.1"/>
</dbReference>
<protein>
    <recommendedName>
        <fullName evidence="1">D-inositol 3-phosphate glycosyltransferase</fullName>
    </recommendedName>
</protein>
<dbReference type="InterPro" id="IPR028098">
    <property type="entry name" value="Glyco_trans_4-like_N"/>
</dbReference>
<keyword evidence="2" id="KW-0328">Glycosyltransferase</keyword>
<dbReference type="EMBL" id="JAGSHT010000003">
    <property type="protein sequence ID" value="MBZ2195200.1"/>
    <property type="molecule type" value="Genomic_DNA"/>
</dbReference>
<keyword evidence="7" id="KW-1185">Reference proteome</keyword>
<feature type="domain" description="Glycosyl transferase family 1" evidence="4">
    <location>
        <begin position="193"/>
        <end position="344"/>
    </location>
</feature>
<evidence type="ECO:0000256" key="2">
    <source>
        <dbReference type="ARBA" id="ARBA00022676"/>
    </source>
</evidence>
<evidence type="ECO:0000256" key="1">
    <source>
        <dbReference type="ARBA" id="ARBA00021292"/>
    </source>
</evidence>
<evidence type="ECO:0000259" key="4">
    <source>
        <dbReference type="Pfam" id="PF00534"/>
    </source>
</evidence>
<feature type="domain" description="Glycosyltransferase subfamily 4-like N-terminal" evidence="5">
    <location>
        <begin position="14"/>
        <end position="174"/>
    </location>
</feature>